<feature type="transmembrane region" description="Helical" evidence="8">
    <location>
        <begin position="27"/>
        <end position="52"/>
    </location>
</feature>
<feature type="transmembrane region" description="Helical" evidence="8">
    <location>
        <begin position="196"/>
        <end position="215"/>
    </location>
</feature>
<evidence type="ECO:0000256" key="5">
    <source>
        <dbReference type="ARBA" id="ARBA00022692"/>
    </source>
</evidence>
<evidence type="ECO:0000256" key="8">
    <source>
        <dbReference type="RuleBase" id="RU363032"/>
    </source>
</evidence>
<evidence type="ECO:0000313" key="10">
    <source>
        <dbReference type="EMBL" id="QJF51811.1"/>
    </source>
</evidence>
<sequence length="328" mass="36316">MSAVDPPSLASSGTSGRSRRSIMRPDLFQTVLWVLILTLCVVPFVLVIVISFGQKIEGAAWAFGFTGANYQRFFVGASWPESTTFLYLTRLWYSVYYAVIAAALAVLTAFPFTWFMTRMSRAAQSRWLVFLLATLSLSEVFIVMGWDILLSNRSGLPMVLRETGVTDWLKVTGWFDVLREWGMANPRNVKFKTSEFATILTMSYLVWPYAVILLYPALSRLDPSMTEAARTMGAGPWTVMRTVVLPSVRLPLIGTLFLLFVFLLGVYVSVTVFAEPAKQTLAVSVYEAVRGSTLNAPFGAAQAVILLITGGICLWLGQILVNRKGVTA</sequence>
<evidence type="ECO:0000256" key="6">
    <source>
        <dbReference type="ARBA" id="ARBA00022989"/>
    </source>
</evidence>
<feature type="transmembrane region" description="Helical" evidence="8">
    <location>
        <begin position="250"/>
        <end position="274"/>
    </location>
</feature>
<dbReference type="Proteomes" id="UP000503308">
    <property type="component" value="Chromosome"/>
</dbReference>
<keyword evidence="11" id="KW-1185">Reference proteome</keyword>
<organism evidence="10 11">
    <name type="scientific">Roseobacter ponti</name>
    <dbReference type="NCBI Taxonomy" id="1891787"/>
    <lineage>
        <taxon>Bacteria</taxon>
        <taxon>Pseudomonadati</taxon>
        <taxon>Pseudomonadota</taxon>
        <taxon>Alphaproteobacteria</taxon>
        <taxon>Rhodobacterales</taxon>
        <taxon>Roseobacteraceae</taxon>
        <taxon>Roseobacter</taxon>
    </lineage>
</organism>
<keyword evidence="5 8" id="KW-0812">Transmembrane</keyword>
<dbReference type="Pfam" id="PF00528">
    <property type="entry name" value="BPD_transp_1"/>
    <property type="match status" value="1"/>
</dbReference>
<dbReference type="GO" id="GO:0005886">
    <property type="term" value="C:plasma membrane"/>
    <property type="evidence" value="ECO:0007669"/>
    <property type="project" value="UniProtKB-SubCell"/>
</dbReference>
<dbReference type="Gene3D" id="1.10.3720.10">
    <property type="entry name" value="MetI-like"/>
    <property type="match status" value="1"/>
</dbReference>
<evidence type="ECO:0000313" key="11">
    <source>
        <dbReference type="Proteomes" id="UP000503308"/>
    </source>
</evidence>
<dbReference type="PANTHER" id="PTHR42929:SF1">
    <property type="entry name" value="INNER MEMBRANE ABC TRANSPORTER PERMEASE PROTEIN YDCU-RELATED"/>
    <property type="match status" value="1"/>
</dbReference>
<dbReference type="InterPro" id="IPR000515">
    <property type="entry name" value="MetI-like"/>
</dbReference>
<dbReference type="RefSeq" id="WP_169641029.1">
    <property type="nucleotide sequence ID" value="NZ_CP048788.1"/>
</dbReference>
<evidence type="ECO:0000256" key="2">
    <source>
        <dbReference type="ARBA" id="ARBA00007069"/>
    </source>
</evidence>
<keyword evidence="3 8" id="KW-0813">Transport</keyword>
<feature type="transmembrane region" description="Helical" evidence="8">
    <location>
        <begin position="294"/>
        <end position="316"/>
    </location>
</feature>
<dbReference type="InterPro" id="IPR035906">
    <property type="entry name" value="MetI-like_sf"/>
</dbReference>
<evidence type="ECO:0000256" key="1">
    <source>
        <dbReference type="ARBA" id="ARBA00004651"/>
    </source>
</evidence>
<keyword evidence="7 8" id="KW-0472">Membrane</keyword>
<evidence type="ECO:0000256" key="3">
    <source>
        <dbReference type="ARBA" id="ARBA00022448"/>
    </source>
</evidence>
<proteinExistence type="inferred from homology"/>
<comment type="similarity">
    <text evidence="2">Belongs to the binding-protein-dependent transport system permease family. CysTW subfamily.</text>
</comment>
<dbReference type="PANTHER" id="PTHR42929">
    <property type="entry name" value="INNER MEMBRANE ABC TRANSPORTER PERMEASE PROTEIN YDCU-RELATED-RELATED"/>
    <property type="match status" value="1"/>
</dbReference>
<comment type="subcellular location">
    <subcellularLocation>
        <location evidence="1 8">Cell membrane</location>
        <topology evidence="1 8">Multi-pass membrane protein</topology>
    </subcellularLocation>
</comment>
<dbReference type="SUPFAM" id="SSF161098">
    <property type="entry name" value="MetI-like"/>
    <property type="match status" value="1"/>
</dbReference>
<feature type="domain" description="ABC transmembrane type-1" evidence="9">
    <location>
        <begin position="91"/>
        <end position="317"/>
    </location>
</feature>
<keyword evidence="6 8" id="KW-1133">Transmembrane helix</keyword>
<evidence type="ECO:0000256" key="4">
    <source>
        <dbReference type="ARBA" id="ARBA00022475"/>
    </source>
</evidence>
<name>A0A858SWG5_9RHOB</name>
<evidence type="ECO:0000256" key="7">
    <source>
        <dbReference type="ARBA" id="ARBA00023136"/>
    </source>
</evidence>
<feature type="transmembrane region" description="Helical" evidence="8">
    <location>
        <begin position="127"/>
        <end position="149"/>
    </location>
</feature>
<keyword evidence="4" id="KW-1003">Cell membrane</keyword>
<dbReference type="EMBL" id="CP048788">
    <property type="protein sequence ID" value="QJF51811.1"/>
    <property type="molecule type" value="Genomic_DNA"/>
</dbReference>
<protein>
    <submittedName>
        <fullName evidence="10">ABC transporter permease subunit</fullName>
    </submittedName>
</protein>
<dbReference type="GO" id="GO:0055085">
    <property type="term" value="P:transmembrane transport"/>
    <property type="evidence" value="ECO:0007669"/>
    <property type="project" value="InterPro"/>
</dbReference>
<dbReference type="PROSITE" id="PS50928">
    <property type="entry name" value="ABC_TM1"/>
    <property type="match status" value="1"/>
</dbReference>
<evidence type="ECO:0000259" key="9">
    <source>
        <dbReference type="PROSITE" id="PS50928"/>
    </source>
</evidence>
<dbReference type="KEGG" id="rpon:G3256_11880"/>
<reference evidence="10 11" key="1">
    <citation type="submission" date="2020-02" db="EMBL/GenBank/DDBJ databases">
        <title>Genome sequence of Roseobacter ponti.</title>
        <authorList>
            <person name="Hollensteiner J."/>
            <person name="Schneider D."/>
            <person name="Poehlein A."/>
            <person name="Daniel R."/>
        </authorList>
    </citation>
    <scope>NUCLEOTIDE SEQUENCE [LARGE SCALE GENOMIC DNA]</scope>
    <source>
        <strain evidence="10 11">DSM 106830</strain>
    </source>
</reference>
<dbReference type="CDD" id="cd06261">
    <property type="entry name" value="TM_PBP2"/>
    <property type="match status" value="1"/>
</dbReference>
<dbReference type="AlphaFoldDB" id="A0A858SWG5"/>
<feature type="transmembrane region" description="Helical" evidence="8">
    <location>
        <begin position="95"/>
        <end position="115"/>
    </location>
</feature>
<accession>A0A858SWG5</accession>
<gene>
    <name evidence="10" type="ORF">G3256_11880</name>
</gene>